<dbReference type="InterPro" id="IPR017871">
    <property type="entry name" value="ABC_transporter-like_CS"/>
</dbReference>
<dbReference type="Gene3D" id="3.40.50.300">
    <property type="entry name" value="P-loop containing nucleotide triphosphate hydrolases"/>
    <property type="match status" value="1"/>
</dbReference>
<sequence>MENIILNAAGISKTYHAGSVDVEALKKSDVLFKKGEFTAIVGKSGSGKSTLLRIIGTMDRPDEGTVEIEGMNVFEMKDKQLSKFRREKIGFIYQDYSLFPEFTAYENIVVPFALDNKNAPEEEIDGILESLGISHCKGKYPSQMSGGEQQRVAIARAIATHPAVIFADEPTGNLDAESAKIVADMLSMASKKYNQTIIMVTHDMQMADHADRVLTIVDGNVKEGKLY</sequence>
<dbReference type="Proteomes" id="UP000628463">
    <property type="component" value="Unassembled WGS sequence"/>
</dbReference>
<organism evidence="6 7">
    <name type="scientific">Lachnospira hominis</name>
    <name type="common">ex Liu et al. 2021</name>
    <dbReference type="NCBI Taxonomy" id="2763051"/>
    <lineage>
        <taxon>Bacteria</taxon>
        <taxon>Bacillati</taxon>
        <taxon>Bacillota</taxon>
        <taxon>Clostridia</taxon>
        <taxon>Lachnospirales</taxon>
        <taxon>Lachnospiraceae</taxon>
        <taxon>Lachnospira</taxon>
    </lineage>
</organism>
<accession>A0ABR7FWK7</accession>
<dbReference type="SMART" id="SM00382">
    <property type="entry name" value="AAA"/>
    <property type="match status" value="1"/>
</dbReference>
<evidence type="ECO:0000313" key="6">
    <source>
        <dbReference type="EMBL" id="MBC5679589.1"/>
    </source>
</evidence>
<dbReference type="InterPro" id="IPR003593">
    <property type="entry name" value="AAA+_ATPase"/>
</dbReference>
<dbReference type="PANTHER" id="PTHR42798">
    <property type="entry name" value="LIPOPROTEIN-RELEASING SYSTEM ATP-BINDING PROTEIN LOLD"/>
    <property type="match status" value="1"/>
</dbReference>
<dbReference type="PANTHER" id="PTHR42798:SF6">
    <property type="entry name" value="CELL DIVISION ATP-BINDING PROTEIN FTSE"/>
    <property type="match status" value="1"/>
</dbReference>
<comment type="similarity">
    <text evidence="1">Belongs to the ABC transporter superfamily.</text>
</comment>
<evidence type="ECO:0000313" key="7">
    <source>
        <dbReference type="Proteomes" id="UP000628463"/>
    </source>
</evidence>
<keyword evidence="2" id="KW-0813">Transport</keyword>
<dbReference type="PROSITE" id="PS00211">
    <property type="entry name" value="ABC_TRANSPORTER_1"/>
    <property type="match status" value="1"/>
</dbReference>
<keyword evidence="7" id="KW-1185">Reference proteome</keyword>
<dbReference type="InterPro" id="IPR017911">
    <property type="entry name" value="MacB-like_ATP-bd"/>
</dbReference>
<dbReference type="Pfam" id="PF00005">
    <property type="entry name" value="ABC_tran"/>
    <property type="match status" value="1"/>
</dbReference>
<name>A0ABR7FWK7_9FIRM</name>
<evidence type="ECO:0000256" key="2">
    <source>
        <dbReference type="ARBA" id="ARBA00022448"/>
    </source>
</evidence>
<dbReference type="CDD" id="cd03255">
    <property type="entry name" value="ABC_MJ0796_LolCDE_FtsE"/>
    <property type="match status" value="1"/>
</dbReference>
<reference evidence="6 7" key="1">
    <citation type="submission" date="2020-08" db="EMBL/GenBank/DDBJ databases">
        <title>Genome public.</title>
        <authorList>
            <person name="Liu C."/>
            <person name="Sun Q."/>
        </authorList>
    </citation>
    <scope>NUCLEOTIDE SEQUENCE [LARGE SCALE GENOMIC DNA]</scope>
    <source>
        <strain evidence="6 7">NSJ-43</strain>
    </source>
</reference>
<dbReference type="SUPFAM" id="SSF52540">
    <property type="entry name" value="P-loop containing nucleoside triphosphate hydrolases"/>
    <property type="match status" value="1"/>
</dbReference>
<dbReference type="RefSeq" id="WP_186835879.1">
    <property type="nucleotide sequence ID" value="NZ_JACOPD010000001.1"/>
</dbReference>
<keyword evidence="4 6" id="KW-0067">ATP-binding</keyword>
<keyword evidence="3" id="KW-0547">Nucleotide-binding</keyword>
<proteinExistence type="inferred from homology"/>
<protein>
    <submittedName>
        <fullName evidence="6">ABC transporter ATP-binding protein</fullName>
    </submittedName>
</protein>
<dbReference type="GO" id="GO:0005524">
    <property type="term" value="F:ATP binding"/>
    <property type="evidence" value="ECO:0007669"/>
    <property type="project" value="UniProtKB-KW"/>
</dbReference>
<comment type="caution">
    <text evidence="6">The sequence shown here is derived from an EMBL/GenBank/DDBJ whole genome shotgun (WGS) entry which is preliminary data.</text>
</comment>
<evidence type="ECO:0000256" key="1">
    <source>
        <dbReference type="ARBA" id="ARBA00005417"/>
    </source>
</evidence>
<dbReference type="InterPro" id="IPR027417">
    <property type="entry name" value="P-loop_NTPase"/>
</dbReference>
<evidence type="ECO:0000256" key="3">
    <source>
        <dbReference type="ARBA" id="ARBA00022741"/>
    </source>
</evidence>
<feature type="domain" description="ABC transporter" evidence="5">
    <location>
        <begin position="6"/>
        <end position="226"/>
    </location>
</feature>
<evidence type="ECO:0000256" key="4">
    <source>
        <dbReference type="ARBA" id="ARBA00022840"/>
    </source>
</evidence>
<evidence type="ECO:0000259" key="5">
    <source>
        <dbReference type="PROSITE" id="PS50893"/>
    </source>
</evidence>
<dbReference type="PROSITE" id="PS50893">
    <property type="entry name" value="ABC_TRANSPORTER_2"/>
    <property type="match status" value="1"/>
</dbReference>
<dbReference type="InterPro" id="IPR003439">
    <property type="entry name" value="ABC_transporter-like_ATP-bd"/>
</dbReference>
<gene>
    <name evidence="6" type="ORF">H8S01_01245</name>
</gene>
<dbReference type="EMBL" id="JACOPD010000001">
    <property type="protein sequence ID" value="MBC5679589.1"/>
    <property type="molecule type" value="Genomic_DNA"/>
</dbReference>